<dbReference type="AlphaFoldDB" id="A0AAP2GRY2"/>
<evidence type="ECO:0000313" key="1">
    <source>
        <dbReference type="EMBL" id="MBT1706633.1"/>
    </source>
</evidence>
<name>A0AAP2GRY2_9BACT</name>
<reference evidence="1 2" key="1">
    <citation type="submission" date="2021-05" db="EMBL/GenBank/DDBJ databases">
        <title>A Polyphasic approach of four new species of the genus Ohtaekwangia: Ohtaekwangia histidinii sp. nov., Ohtaekwangia cretensis sp. nov., Ohtaekwangia indiensis sp. nov., Ohtaekwangia reichenbachii sp. nov. from diverse environment.</title>
        <authorList>
            <person name="Octaviana S."/>
        </authorList>
    </citation>
    <scope>NUCLEOTIDE SEQUENCE [LARGE SCALE GENOMIC DNA]</scope>
    <source>
        <strain evidence="1 2">PWU5</strain>
    </source>
</reference>
<evidence type="ECO:0000313" key="2">
    <source>
        <dbReference type="Proteomes" id="UP001319080"/>
    </source>
</evidence>
<accession>A0AAP2GRY2</accession>
<proteinExistence type="predicted"/>
<comment type="caution">
    <text evidence="1">The sequence shown here is derived from an EMBL/GenBank/DDBJ whole genome shotgun (WGS) entry which is preliminary data.</text>
</comment>
<keyword evidence="2" id="KW-1185">Reference proteome</keyword>
<gene>
    <name evidence="1" type="ORF">KK062_00280</name>
</gene>
<dbReference type="RefSeq" id="WP_254082226.1">
    <property type="nucleotide sequence ID" value="NZ_JAHESE010000001.1"/>
</dbReference>
<organism evidence="1 2">
    <name type="scientific">Dawidia cretensis</name>
    <dbReference type="NCBI Taxonomy" id="2782350"/>
    <lineage>
        <taxon>Bacteria</taxon>
        <taxon>Pseudomonadati</taxon>
        <taxon>Bacteroidota</taxon>
        <taxon>Cytophagia</taxon>
        <taxon>Cytophagales</taxon>
        <taxon>Chryseotaleaceae</taxon>
        <taxon>Dawidia</taxon>
    </lineage>
</organism>
<sequence length="431" mass="47731">MAFLEGLKFTGKLGELSAYRMRGCSKIVVRRKGGPSADQIKKSPNFTNTRYTMSEFGGCSRMGKHVRYALHPLKTLSDNNFGSDVNSVMRKVQLQDKTSLWGRRNIILSDYARILEGFPLNTENPTFDSVVRNPVYYTIDRERRAATVNIPHLLRSINYFPQNNHAMFRVIVTLGVVPDMTFDTVSREFQPPKWFDAGYFPTEVSTTWYPSLEGMPAATLALEVKETPPDNGWSLMLSIGIQYGALHEGGEIKELKRFGAAKIVALRGRNNDNSDALPTPDEKQTSGLVEPPAGVAEAVPQDDMPTVMIGPENDTPQVAATGTAAASMAIPTQTFCYHYVSTSARTTEPVAATYTYSYTVADTTTATSKPVKQKAEKSPASFAEAKKPKVIQDNKPAAERWCMTDRPLFGDEIPTVEASSPRYIMSGQWRL</sequence>
<protein>
    <submittedName>
        <fullName evidence="1">Uncharacterized protein</fullName>
    </submittedName>
</protein>
<dbReference type="EMBL" id="JAHESE010000001">
    <property type="protein sequence ID" value="MBT1706633.1"/>
    <property type="molecule type" value="Genomic_DNA"/>
</dbReference>
<dbReference type="Proteomes" id="UP001319080">
    <property type="component" value="Unassembled WGS sequence"/>
</dbReference>